<dbReference type="PANTHER" id="PTHR38109">
    <property type="entry name" value="PROTEIN YCGL"/>
    <property type="match status" value="1"/>
</dbReference>
<proteinExistence type="inferred from homology"/>
<evidence type="ECO:0000259" key="2">
    <source>
        <dbReference type="PROSITE" id="PS51648"/>
    </source>
</evidence>
<sequence length="99" mass="11723">MTKLLCTVWSSPKKEEMYLYTERLKGLERVPEELLKLFGKPKEVMAILLTEEKKLGRVDVKDVMDEVQTKGYYLQMPPHRDDYMLDLYKDTSAKYTDIL</sequence>
<reference evidence="3 4" key="1">
    <citation type="submission" date="2006-03" db="EMBL/GenBank/DDBJ databases">
        <authorList>
            <person name="Pinhassi J."/>
            <person name="Pedros-Alio C."/>
            <person name="Ferriera S."/>
            <person name="Johnson J."/>
            <person name="Kravitz S."/>
            <person name="Halpern A."/>
            <person name="Remington K."/>
            <person name="Beeson K."/>
            <person name="Tran B."/>
            <person name="Rogers Y.-H."/>
            <person name="Friedman R."/>
            <person name="Venter J.C."/>
        </authorList>
    </citation>
    <scope>NUCLEOTIDE SEQUENCE [LARGE SCALE GENOMIC DNA]</scope>
    <source>
        <strain evidence="3 4">RED65</strain>
    </source>
</reference>
<dbReference type="PROSITE" id="PS51648">
    <property type="entry name" value="YCGL"/>
    <property type="match status" value="1"/>
</dbReference>
<dbReference type="Gene3D" id="3.10.510.20">
    <property type="entry name" value="YcgL domain"/>
    <property type="match status" value="1"/>
</dbReference>
<evidence type="ECO:0000313" key="4">
    <source>
        <dbReference type="Proteomes" id="UP000004263"/>
    </source>
</evidence>
<dbReference type="AlphaFoldDB" id="Q1N1A3"/>
<dbReference type="OrthoDB" id="7062382at2"/>
<dbReference type="STRING" id="207949.RED65_11425"/>
<keyword evidence="4" id="KW-1185">Reference proteome</keyword>
<evidence type="ECO:0000313" key="3">
    <source>
        <dbReference type="EMBL" id="EAT11948.1"/>
    </source>
</evidence>
<dbReference type="SUPFAM" id="SSF160191">
    <property type="entry name" value="YcgL-like"/>
    <property type="match status" value="1"/>
</dbReference>
<organism evidence="3 4">
    <name type="scientific">Bermanella marisrubri</name>
    <dbReference type="NCBI Taxonomy" id="207949"/>
    <lineage>
        <taxon>Bacteria</taxon>
        <taxon>Pseudomonadati</taxon>
        <taxon>Pseudomonadota</taxon>
        <taxon>Gammaproteobacteria</taxon>
        <taxon>Oceanospirillales</taxon>
        <taxon>Oceanospirillaceae</taxon>
        <taxon>Bermanella</taxon>
    </lineage>
</organism>
<name>Q1N1A3_9GAMM</name>
<dbReference type="HAMAP" id="MF_01866">
    <property type="entry name" value="UPF0745"/>
    <property type="match status" value="1"/>
</dbReference>
<dbReference type="InterPro" id="IPR038068">
    <property type="entry name" value="YcgL-like_sf"/>
</dbReference>
<comment type="caution">
    <text evidence="3">The sequence shown here is derived from an EMBL/GenBank/DDBJ whole genome shotgun (WGS) entry which is preliminary data.</text>
</comment>
<evidence type="ECO:0000256" key="1">
    <source>
        <dbReference type="HAMAP-Rule" id="MF_01866"/>
    </source>
</evidence>
<feature type="domain" description="YcgL" evidence="2">
    <location>
        <begin position="4"/>
        <end position="88"/>
    </location>
</feature>
<gene>
    <name evidence="3" type="ORF">RED65_11425</name>
</gene>
<dbReference type="HOGENOM" id="CLU_155118_2_0_6"/>
<dbReference type="InterPro" id="IPR027354">
    <property type="entry name" value="YcgL_dom"/>
</dbReference>
<accession>Q1N1A3</accession>
<dbReference type="RefSeq" id="WP_007017412.1">
    <property type="nucleotide sequence ID" value="NZ_CH724113.1"/>
</dbReference>
<dbReference type="PANTHER" id="PTHR38109:SF1">
    <property type="entry name" value="PROTEIN YCGL"/>
    <property type="match status" value="1"/>
</dbReference>
<dbReference type="Pfam" id="PF05166">
    <property type="entry name" value="YcgL"/>
    <property type="match status" value="1"/>
</dbReference>
<dbReference type="EMBL" id="AAQH01000011">
    <property type="protein sequence ID" value="EAT11948.1"/>
    <property type="molecule type" value="Genomic_DNA"/>
</dbReference>
<dbReference type="Proteomes" id="UP000004263">
    <property type="component" value="Unassembled WGS sequence"/>
</dbReference>
<protein>
    <recommendedName>
        <fullName evidence="1">YcgL domain-containing protein RED65_11425</fullName>
    </recommendedName>
</protein>